<keyword evidence="2" id="KW-0808">Transferase</keyword>
<gene>
    <name evidence="2" type="ORF">F8O02_02325</name>
</gene>
<dbReference type="EMBL" id="WBKA01000001">
    <property type="protein sequence ID" value="KAB1633858.1"/>
    <property type="molecule type" value="Genomic_DNA"/>
</dbReference>
<dbReference type="Gene3D" id="3.90.550.10">
    <property type="entry name" value="Spore Coat Polysaccharide Biosynthesis Protein SpsA, Chain A"/>
    <property type="match status" value="1"/>
</dbReference>
<protein>
    <submittedName>
        <fullName evidence="2">NTP transferase domain-containing protein</fullName>
    </submittedName>
</protein>
<name>A0A7C8FVQ9_9MICO</name>
<dbReference type="GO" id="GO:0016779">
    <property type="term" value="F:nucleotidyltransferase activity"/>
    <property type="evidence" value="ECO:0007669"/>
    <property type="project" value="UniProtKB-ARBA"/>
</dbReference>
<dbReference type="InterPro" id="IPR029044">
    <property type="entry name" value="Nucleotide-diphossugar_trans"/>
</dbReference>
<proteinExistence type="predicted"/>
<evidence type="ECO:0000259" key="1">
    <source>
        <dbReference type="Pfam" id="PF12804"/>
    </source>
</evidence>
<feature type="domain" description="MobA-like NTP transferase" evidence="1">
    <location>
        <begin position="15"/>
        <end position="178"/>
    </location>
</feature>
<sequence>MTSAGRAGADARAAGILLAAGAGSRMGRPKALVDDWLARAARLQMAAGLDPVVVVLGARADEALARLPGDPRVVPVVAREWASGQSASLRAGLRWLAAHADGVVGAVVSLVDLPRMRVEAFERVLAVARGAADPAGALVRARHAEGPGHPVWLGRAHWAAIVAGAHGDEGARGHLATHPVRWADCRDLACGRDVDRRPGHQLPR</sequence>
<dbReference type="AlphaFoldDB" id="A0A7C8FVQ9"/>
<dbReference type="PANTHER" id="PTHR43777:SF1">
    <property type="entry name" value="MOLYBDENUM COFACTOR CYTIDYLYLTRANSFERASE"/>
    <property type="match status" value="1"/>
</dbReference>
<dbReference type="Pfam" id="PF12804">
    <property type="entry name" value="NTP_transf_3"/>
    <property type="match status" value="1"/>
</dbReference>
<dbReference type="PANTHER" id="PTHR43777">
    <property type="entry name" value="MOLYBDENUM COFACTOR CYTIDYLYLTRANSFERASE"/>
    <property type="match status" value="1"/>
</dbReference>
<evidence type="ECO:0000313" key="3">
    <source>
        <dbReference type="Proteomes" id="UP000481339"/>
    </source>
</evidence>
<dbReference type="SUPFAM" id="SSF53448">
    <property type="entry name" value="Nucleotide-diphospho-sugar transferases"/>
    <property type="match status" value="1"/>
</dbReference>
<organism evidence="2 3">
    <name type="scientific">Pseudoclavibacter caeni</name>
    <dbReference type="NCBI Taxonomy" id="908846"/>
    <lineage>
        <taxon>Bacteria</taxon>
        <taxon>Bacillati</taxon>
        <taxon>Actinomycetota</taxon>
        <taxon>Actinomycetes</taxon>
        <taxon>Micrococcales</taxon>
        <taxon>Microbacteriaceae</taxon>
        <taxon>Pseudoclavibacter</taxon>
    </lineage>
</organism>
<evidence type="ECO:0000313" key="2">
    <source>
        <dbReference type="EMBL" id="KAB1633858.1"/>
    </source>
</evidence>
<comment type="caution">
    <text evidence="2">The sequence shown here is derived from an EMBL/GenBank/DDBJ whole genome shotgun (WGS) entry which is preliminary data.</text>
</comment>
<dbReference type="OrthoDB" id="4427994at2"/>
<dbReference type="Proteomes" id="UP000481339">
    <property type="component" value="Unassembled WGS sequence"/>
</dbReference>
<accession>A0A7C8FVQ9</accession>
<reference evidence="2 3" key="1">
    <citation type="submission" date="2019-09" db="EMBL/GenBank/DDBJ databases">
        <title>Phylogeny of genus Pseudoclavibacter and closely related genus.</title>
        <authorList>
            <person name="Li Y."/>
        </authorList>
    </citation>
    <scope>NUCLEOTIDE SEQUENCE [LARGE SCALE GENOMIC DNA]</scope>
    <source>
        <strain evidence="2 3">JCM 16921</strain>
    </source>
</reference>
<dbReference type="InterPro" id="IPR025877">
    <property type="entry name" value="MobA-like_NTP_Trfase"/>
</dbReference>
<keyword evidence="3" id="KW-1185">Reference proteome</keyword>